<evidence type="ECO:0000256" key="10">
    <source>
        <dbReference type="ARBA" id="ARBA00057735"/>
    </source>
</evidence>
<evidence type="ECO:0000256" key="7">
    <source>
        <dbReference type="ARBA" id="ARBA00022777"/>
    </source>
</evidence>
<dbReference type="EC" id="2.7.4.9" evidence="2 11"/>
<name>A0A1I3VT22_9LACT</name>
<dbReference type="SUPFAM" id="SSF52540">
    <property type="entry name" value="P-loop containing nucleoside triphosphate hydrolases"/>
    <property type="match status" value="1"/>
</dbReference>
<dbReference type="CDD" id="cd01672">
    <property type="entry name" value="TMPK"/>
    <property type="match status" value="1"/>
</dbReference>
<dbReference type="AlphaFoldDB" id="A0A1I3VT22"/>
<dbReference type="HAMAP" id="MF_00165">
    <property type="entry name" value="Thymidylate_kinase"/>
    <property type="match status" value="1"/>
</dbReference>
<accession>A0A1I3VT22</accession>
<evidence type="ECO:0000256" key="1">
    <source>
        <dbReference type="ARBA" id="ARBA00009776"/>
    </source>
</evidence>
<evidence type="ECO:0000256" key="8">
    <source>
        <dbReference type="ARBA" id="ARBA00022840"/>
    </source>
</evidence>
<evidence type="ECO:0000313" key="14">
    <source>
        <dbReference type="Proteomes" id="UP000199589"/>
    </source>
</evidence>
<dbReference type="InterPro" id="IPR018095">
    <property type="entry name" value="Thymidylate_kin_CS"/>
</dbReference>
<evidence type="ECO:0000256" key="2">
    <source>
        <dbReference type="ARBA" id="ARBA00012980"/>
    </source>
</evidence>
<evidence type="ECO:0000256" key="11">
    <source>
        <dbReference type="HAMAP-Rule" id="MF_00165"/>
    </source>
</evidence>
<dbReference type="GO" id="GO:0006227">
    <property type="term" value="P:dUDP biosynthetic process"/>
    <property type="evidence" value="ECO:0007669"/>
    <property type="project" value="TreeGrafter"/>
</dbReference>
<feature type="domain" description="Thymidylate kinase-like" evidence="12">
    <location>
        <begin position="8"/>
        <end position="197"/>
    </location>
</feature>
<evidence type="ECO:0000256" key="6">
    <source>
        <dbReference type="ARBA" id="ARBA00022741"/>
    </source>
</evidence>
<dbReference type="InterPro" id="IPR039430">
    <property type="entry name" value="Thymidylate_kin-like_dom"/>
</dbReference>
<keyword evidence="6 11" id="KW-0547">Nucleotide-binding</keyword>
<gene>
    <name evidence="11" type="primary">tmk</name>
    <name evidence="13" type="ORF">SAMN04488569_10059</name>
</gene>
<dbReference type="Proteomes" id="UP000199589">
    <property type="component" value="Unassembled WGS sequence"/>
</dbReference>
<dbReference type="PANTHER" id="PTHR10344:SF4">
    <property type="entry name" value="UMP-CMP KINASE 2, MITOCHONDRIAL"/>
    <property type="match status" value="1"/>
</dbReference>
<evidence type="ECO:0000313" key="13">
    <source>
        <dbReference type="EMBL" id="SFJ98554.1"/>
    </source>
</evidence>
<dbReference type="FunFam" id="3.40.50.300:FF:000225">
    <property type="entry name" value="Thymidylate kinase"/>
    <property type="match status" value="1"/>
</dbReference>
<evidence type="ECO:0000256" key="3">
    <source>
        <dbReference type="ARBA" id="ARBA00017144"/>
    </source>
</evidence>
<dbReference type="InterPro" id="IPR018094">
    <property type="entry name" value="Thymidylate_kinase"/>
</dbReference>
<dbReference type="PANTHER" id="PTHR10344">
    <property type="entry name" value="THYMIDYLATE KINASE"/>
    <property type="match status" value="1"/>
</dbReference>
<dbReference type="GO" id="GO:0006233">
    <property type="term" value="P:dTDP biosynthetic process"/>
    <property type="evidence" value="ECO:0007669"/>
    <property type="project" value="InterPro"/>
</dbReference>
<dbReference type="NCBIfam" id="TIGR00041">
    <property type="entry name" value="DTMP_kinase"/>
    <property type="match status" value="1"/>
</dbReference>
<keyword evidence="8 11" id="KW-0067">ATP-binding</keyword>
<dbReference type="PROSITE" id="PS01331">
    <property type="entry name" value="THYMIDYLATE_KINASE"/>
    <property type="match status" value="1"/>
</dbReference>
<sequence>MTGLFITIEGPDGAGKSGLVKRLVPTIQSMINHPLVVTREPGGSEIAEEIRKLILNPAYLAMDARTEALLYAASRRQHVVEKILPALSRGEVVLCDRFVDSSIAYQGQARGIGMEKVMAINEFAIEGLKPDITLYLDVDAEVGLKRIKDKKSKRTQDRLELEAVTFHEEVSKAYHLLIEKDPNRFRVIDASLDQDSVYKNALDALETAIEEYKNQDND</sequence>
<feature type="binding site" evidence="11">
    <location>
        <begin position="10"/>
        <end position="17"/>
    </location>
    <ligand>
        <name>ATP</name>
        <dbReference type="ChEBI" id="CHEBI:30616"/>
    </ligand>
</feature>
<dbReference type="InterPro" id="IPR027417">
    <property type="entry name" value="P-loop_NTPase"/>
</dbReference>
<dbReference type="GO" id="GO:0005829">
    <property type="term" value="C:cytosol"/>
    <property type="evidence" value="ECO:0007669"/>
    <property type="project" value="TreeGrafter"/>
</dbReference>
<dbReference type="Pfam" id="PF02223">
    <property type="entry name" value="Thymidylate_kin"/>
    <property type="match status" value="1"/>
</dbReference>
<evidence type="ECO:0000259" key="12">
    <source>
        <dbReference type="Pfam" id="PF02223"/>
    </source>
</evidence>
<dbReference type="RefSeq" id="WP_177206274.1">
    <property type="nucleotide sequence ID" value="NZ_FOSJ01000005.1"/>
</dbReference>
<comment type="function">
    <text evidence="10 11">Phosphorylation of dTMP to form dTDP in both de novo and salvage pathways of dTTP synthesis.</text>
</comment>
<dbReference type="EMBL" id="FOSJ01000005">
    <property type="protein sequence ID" value="SFJ98554.1"/>
    <property type="molecule type" value="Genomic_DNA"/>
</dbReference>
<reference evidence="14" key="1">
    <citation type="submission" date="2016-10" db="EMBL/GenBank/DDBJ databases">
        <authorList>
            <person name="Varghese N."/>
            <person name="Submissions S."/>
        </authorList>
    </citation>
    <scope>NUCLEOTIDE SEQUENCE [LARGE SCALE GENOMIC DNA]</scope>
    <source>
        <strain evidence="14">DSM 16108</strain>
    </source>
</reference>
<keyword evidence="14" id="KW-1185">Reference proteome</keyword>
<evidence type="ECO:0000256" key="5">
    <source>
        <dbReference type="ARBA" id="ARBA00022727"/>
    </source>
</evidence>
<dbReference type="STRING" id="258723.GCA_900169305_01075"/>
<dbReference type="GO" id="GO:0004798">
    <property type="term" value="F:dTMP kinase activity"/>
    <property type="evidence" value="ECO:0007669"/>
    <property type="project" value="UniProtKB-UniRule"/>
</dbReference>
<evidence type="ECO:0000256" key="4">
    <source>
        <dbReference type="ARBA" id="ARBA00022679"/>
    </source>
</evidence>
<keyword evidence="5 11" id="KW-0545">Nucleotide biosynthesis</keyword>
<dbReference type="GO" id="GO:0005524">
    <property type="term" value="F:ATP binding"/>
    <property type="evidence" value="ECO:0007669"/>
    <property type="project" value="UniProtKB-UniRule"/>
</dbReference>
<protein>
    <recommendedName>
        <fullName evidence="3 11">Thymidylate kinase</fullName>
        <ecNumber evidence="2 11">2.7.4.9</ecNumber>
    </recommendedName>
    <alternativeName>
        <fullName evidence="11">dTMP kinase</fullName>
    </alternativeName>
</protein>
<dbReference type="Gene3D" id="3.40.50.300">
    <property type="entry name" value="P-loop containing nucleotide triphosphate hydrolases"/>
    <property type="match status" value="1"/>
</dbReference>
<keyword evidence="7 11" id="KW-0418">Kinase</keyword>
<dbReference type="GO" id="GO:0006235">
    <property type="term" value="P:dTTP biosynthetic process"/>
    <property type="evidence" value="ECO:0007669"/>
    <property type="project" value="UniProtKB-UniRule"/>
</dbReference>
<comment type="catalytic activity">
    <reaction evidence="9 11">
        <text>dTMP + ATP = dTDP + ADP</text>
        <dbReference type="Rhea" id="RHEA:13517"/>
        <dbReference type="ChEBI" id="CHEBI:30616"/>
        <dbReference type="ChEBI" id="CHEBI:58369"/>
        <dbReference type="ChEBI" id="CHEBI:63528"/>
        <dbReference type="ChEBI" id="CHEBI:456216"/>
        <dbReference type="EC" id="2.7.4.9"/>
    </reaction>
</comment>
<proteinExistence type="inferred from homology"/>
<comment type="similarity">
    <text evidence="1 11">Belongs to the thymidylate kinase family.</text>
</comment>
<organism evidence="13 14">
    <name type="scientific">Marinilactibacillus piezotolerans</name>
    <dbReference type="NCBI Taxonomy" id="258723"/>
    <lineage>
        <taxon>Bacteria</taxon>
        <taxon>Bacillati</taxon>
        <taxon>Bacillota</taxon>
        <taxon>Bacilli</taxon>
        <taxon>Lactobacillales</taxon>
        <taxon>Carnobacteriaceae</taxon>
        <taxon>Marinilactibacillus</taxon>
    </lineage>
</organism>
<keyword evidence="4 11" id="KW-0808">Transferase</keyword>
<evidence type="ECO:0000256" key="9">
    <source>
        <dbReference type="ARBA" id="ARBA00048743"/>
    </source>
</evidence>